<organism evidence="1 2">
    <name type="scientific">Pseudarthrobacter siccitolerans</name>
    <dbReference type="NCBI Taxonomy" id="861266"/>
    <lineage>
        <taxon>Bacteria</taxon>
        <taxon>Bacillati</taxon>
        <taxon>Actinomycetota</taxon>
        <taxon>Actinomycetes</taxon>
        <taxon>Micrococcales</taxon>
        <taxon>Micrococcaceae</taxon>
        <taxon>Pseudarthrobacter</taxon>
    </lineage>
</organism>
<dbReference type="EMBL" id="CAQI01000042">
    <property type="protein sequence ID" value="CCQ46109.1"/>
    <property type="molecule type" value="Genomic_DNA"/>
</dbReference>
<accession>A0A024H2W3</accession>
<sequence>MLVLKYAEELMKTIYPMTFTIASPHDLDQILDTAVEAAIEQATQRPAGAGILITRHNHRSFSLSFNQEVPYGTIMERDMRPSSAISSNV</sequence>
<dbReference type="AlphaFoldDB" id="A0A024H2W3"/>
<dbReference type="Proteomes" id="UP000035722">
    <property type="component" value="Unassembled WGS sequence"/>
</dbReference>
<gene>
    <name evidence="1" type="ORF">ARTSIC4J27_2069</name>
</gene>
<evidence type="ECO:0000313" key="2">
    <source>
        <dbReference type="Proteomes" id="UP000035722"/>
    </source>
</evidence>
<name>A0A024H2W3_9MICC</name>
<dbReference type="STRING" id="861266.ARTSIC4J27_2069"/>
<evidence type="ECO:0000313" key="1">
    <source>
        <dbReference type="EMBL" id="CCQ46109.1"/>
    </source>
</evidence>
<keyword evidence="2" id="KW-1185">Reference proteome</keyword>
<reference evidence="2" key="1">
    <citation type="journal article" date="2014" name="Genome Announc.">
        <title>Genome Sequence of Arthrobacter siccitolerans 4J27, a Xeroprotectant-Producing Desiccation-Tolerant Microorganism.</title>
        <authorList>
            <person name="Manzanera M."/>
            <person name="Santa-Cruz-Calvo L."/>
            <person name="Vilchez J.I."/>
            <person name="Garcia-Fontana C."/>
            <person name="Silva-Castro G.A."/>
            <person name="Calvo C."/>
            <person name="Gonzalez-Lopez J."/>
        </authorList>
    </citation>
    <scope>NUCLEOTIDE SEQUENCE [LARGE SCALE GENOMIC DNA]</scope>
    <source>
        <strain evidence="2">4J27</strain>
    </source>
</reference>
<proteinExistence type="predicted"/>
<protein>
    <submittedName>
        <fullName evidence="1">Uncharacterized protein</fullName>
    </submittedName>
</protein>
<comment type="caution">
    <text evidence="1">The sequence shown here is derived from an EMBL/GenBank/DDBJ whole genome shotgun (WGS) entry which is preliminary data.</text>
</comment>